<name>A0A0D2AMQ1_9PEZI</name>
<dbReference type="InParanoid" id="A0A0D2AMQ1"/>
<dbReference type="SUPFAM" id="SSF50630">
    <property type="entry name" value="Acid proteases"/>
    <property type="match status" value="1"/>
</dbReference>
<evidence type="ECO:0008006" key="6">
    <source>
        <dbReference type="Google" id="ProtNLM"/>
    </source>
</evidence>
<keyword evidence="3" id="KW-0732">Signal</keyword>
<protein>
    <recommendedName>
        <fullName evidence="6">Peptidase A1 domain-containing protein</fullName>
    </recommendedName>
</protein>
<dbReference type="Proteomes" id="UP000053259">
    <property type="component" value="Unassembled WGS sequence"/>
</dbReference>
<evidence type="ECO:0000256" key="2">
    <source>
        <dbReference type="SAM" id="Phobius"/>
    </source>
</evidence>
<dbReference type="Gene3D" id="2.40.70.10">
    <property type="entry name" value="Acid Proteases"/>
    <property type="match status" value="1"/>
</dbReference>
<dbReference type="HOGENOM" id="CLU_501735_0_0_1"/>
<organism evidence="4 5">
    <name type="scientific">Verruconis gallopava</name>
    <dbReference type="NCBI Taxonomy" id="253628"/>
    <lineage>
        <taxon>Eukaryota</taxon>
        <taxon>Fungi</taxon>
        <taxon>Dikarya</taxon>
        <taxon>Ascomycota</taxon>
        <taxon>Pezizomycotina</taxon>
        <taxon>Dothideomycetes</taxon>
        <taxon>Pleosporomycetidae</taxon>
        <taxon>Venturiales</taxon>
        <taxon>Sympoventuriaceae</taxon>
        <taxon>Verruconis</taxon>
    </lineage>
</organism>
<dbReference type="GeneID" id="27309860"/>
<feature type="signal peptide" evidence="3">
    <location>
        <begin position="1"/>
        <end position="25"/>
    </location>
</feature>
<dbReference type="STRING" id="253628.A0A0D2AMQ1"/>
<proteinExistence type="predicted"/>
<feature type="region of interest" description="Disordered" evidence="1">
    <location>
        <begin position="503"/>
        <end position="543"/>
    </location>
</feature>
<feature type="region of interest" description="Disordered" evidence="1">
    <location>
        <begin position="425"/>
        <end position="444"/>
    </location>
</feature>
<dbReference type="EMBL" id="KN847532">
    <property type="protein sequence ID" value="KIW07988.1"/>
    <property type="molecule type" value="Genomic_DNA"/>
</dbReference>
<accession>A0A0D2AMQ1</accession>
<sequence>MSFICTRLGYVAYLSLLLIPSSVEAYDCAIAPIQLGITNTPLDNGVPMNRGIQVKFPGDQILGLRLSAAWNNTFISNANNCRRDNSSYNNACVGAVGSTFNPVSNDGWTPYLQGDWEAIVGHVDDPPADANVIVGVASADFDDGPTIDLPIAVWSNPKIDPVSQKGSPPSRSVLGIGRSSDLIQSFLNQSFVPSGYMGLYFGSRSLNCSEDGLITIGGWDQSRVAGPFVNYTMNTIPMNSTCPLQVWVSAMNLNNDEGSHPLITGGQKVPACVDPFQSAIGVTDALYAIWANVTRHPTEPDGPAFTDQTYPLANERLMDTLDIELEGGYNTTISHCELISLQRGANFDDIGEYSVVNTSRIQASVSYGPTDLGDNFGILLGGVFLASTYLRIDYENNQFSLAPSVVGGSPSPNVQKVCSKDISLPSKTNKTVPEASSSAESGNVATGLSADTKATIGGSVAGGVIGLMGVVITYLAYKHSKKVEKHRRESEAEMKRIQTMSTYVGTSPVPKPEDASSPTHSGLGTGTSILASEELPKPALESA</sequence>
<feature type="compositionally biased region" description="Polar residues" evidence="1">
    <location>
        <begin position="516"/>
        <end position="530"/>
    </location>
</feature>
<keyword evidence="2" id="KW-0812">Transmembrane</keyword>
<dbReference type="OrthoDB" id="5361565at2759"/>
<keyword evidence="5" id="KW-1185">Reference proteome</keyword>
<evidence type="ECO:0000256" key="1">
    <source>
        <dbReference type="SAM" id="MobiDB-lite"/>
    </source>
</evidence>
<dbReference type="RefSeq" id="XP_016217857.1">
    <property type="nucleotide sequence ID" value="XM_016354845.1"/>
</dbReference>
<gene>
    <name evidence="4" type="ORF">PV09_01887</name>
</gene>
<evidence type="ECO:0000313" key="4">
    <source>
        <dbReference type="EMBL" id="KIW07988.1"/>
    </source>
</evidence>
<dbReference type="InterPro" id="IPR021109">
    <property type="entry name" value="Peptidase_aspartic_dom_sf"/>
</dbReference>
<keyword evidence="2" id="KW-0472">Membrane</keyword>
<evidence type="ECO:0000256" key="3">
    <source>
        <dbReference type="SAM" id="SignalP"/>
    </source>
</evidence>
<dbReference type="VEuPathDB" id="FungiDB:PV09_01887"/>
<keyword evidence="2" id="KW-1133">Transmembrane helix</keyword>
<reference evidence="4 5" key="1">
    <citation type="submission" date="2015-01" db="EMBL/GenBank/DDBJ databases">
        <title>The Genome Sequence of Ochroconis gallopava CBS43764.</title>
        <authorList>
            <consortium name="The Broad Institute Genomics Platform"/>
            <person name="Cuomo C."/>
            <person name="de Hoog S."/>
            <person name="Gorbushina A."/>
            <person name="Stielow B."/>
            <person name="Teixiera M."/>
            <person name="Abouelleil A."/>
            <person name="Chapman S.B."/>
            <person name="Priest M."/>
            <person name="Young S.K."/>
            <person name="Wortman J."/>
            <person name="Nusbaum C."/>
            <person name="Birren B."/>
        </authorList>
    </citation>
    <scope>NUCLEOTIDE SEQUENCE [LARGE SCALE GENOMIC DNA]</scope>
    <source>
        <strain evidence="4 5">CBS 43764</strain>
    </source>
</reference>
<evidence type="ECO:0000313" key="5">
    <source>
        <dbReference type="Proteomes" id="UP000053259"/>
    </source>
</evidence>
<dbReference type="AlphaFoldDB" id="A0A0D2AMQ1"/>
<feature type="chain" id="PRO_5002253767" description="Peptidase A1 domain-containing protein" evidence="3">
    <location>
        <begin position="26"/>
        <end position="543"/>
    </location>
</feature>
<feature type="transmembrane region" description="Helical" evidence="2">
    <location>
        <begin position="456"/>
        <end position="477"/>
    </location>
</feature>